<protein>
    <submittedName>
        <fullName evidence="1">Uncharacterized protein</fullName>
    </submittedName>
</protein>
<dbReference type="AlphaFoldDB" id="U2RWG4"/>
<name>U2RWG4_9ACTN</name>
<reference evidence="1" key="1">
    <citation type="submission" date="2013-08" db="EMBL/GenBank/DDBJ databases">
        <authorList>
            <person name="Durkin A.S."/>
            <person name="Haft D.R."/>
            <person name="McCorrison J."/>
            <person name="Torralba M."/>
            <person name="Gillis M."/>
            <person name="Haft D.H."/>
            <person name="Methe B."/>
            <person name="Sutton G."/>
            <person name="Nelson K.E."/>
        </authorList>
    </citation>
    <scope>NUCLEOTIDE SEQUENCE [LARGE SCALE GENOMIC DNA]</scope>
    <source>
        <strain evidence="1">F0233</strain>
    </source>
</reference>
<keyword evidence="2" id="KW-1185">Reference proteome</keyword>
<dbReference type="Proteomes" id="UP000017052">
    <property type="component" value="Unassembled WGS sequence"/>
</dbReference>
<proteinExistence type="predicted"/>
<accession>U2RWG4</accession>
<dbReference type="EMBL" id="ACVN02000200">
    <property type="protein sequence ID" value="ERK54952.1"/>
    <property type="molecule type" value="Genomic_DNA"/>
</dbReference>
<evidence type="ECO:0000313" key="2">
    <source>
        <dbReference type="Proteomes" id="UP000017052"/>
    </source>
</evidence>
<comment type="caution">
    <text evidence="1">The sequence shown here is derived from an EMBL/GenBank/DDBJ whole genome shotgun (WGS) entry which is preliminary data.</text>
</comment>
<sequence>MPPAAAATPTPVRPTSVSEPVRGSRVGLLVLVCWLGVVGAELLVLCGAFGAALVGAELEGAVSDGVALELEEVVLEGAALGVAVPEGVLVACWSADVLSSELALVEVLDGAVLGDAAQVGALELEDAVQGVSGVAFEADGAVLGDAAQVGALELEDAVQGVSGVAFEADGAVLGEAVQVGVLGVSEGADVSSGWEGVGHWHWHGCCSWHAGLAGPVAA</sequence>
<gene>
    <name evidence="1" type="ORF">HMPREF0682_1697</name>
</gene>
<organism evidence="1 2">
    <name type="scientific">Propionibacterium acidifaciens F0233</name>
    <dbReference type="NCBI Taxonomy" id="553198"/>
    <lineage>
        <taxon>Bacteria</taxon>
        <taxon>Bacillati</taxon>
        <taxon>Actinomycetota</taxon>
        <taxon>Actinomycetes</taxon>
        <taxon>Propionibacteriales</taxon>
        <taxon>Propionibacteriaceae</taxon>
        <taxon>Propionibacterium</taxon>
    </lineage>
</organism>
<evidence type="ECO:0000313" key="1">
    <source>
        <dbReference type="EMBL" id="ERK54952.1"/>
    </source>
</evidence>